<comment type="caution">
    <text evidence="6">The sequence shown here is derived from an EMBL/GenBank/DDBJ whole genome shotgun (WGS) entry which is preliminary data.</text>
</comment>
<dbReference type="AlphaFoldDB" id="A0AAV0WIM6"/>
<name>A0AAV0WIM6_9HEMI</name>
<evidence type="ECO:0000313" key="7">
    <source>
        <dbReference type="Proteomes" id="UP001160148"/>
    </source>
</evidence>
<gene>
    <name evidence="6" type="ORF">MEUPH1_LOCUS11415</name>
</gene>
<keyword evidence="3" id="KW-0863">Zinc-finger</keyword>
<reference evidence="6 7" key="1">
    <citation type="submission" date="2023-01" db="EMBL/GenBank/DDBJ databases">
        <authorList>
            <person name="Whitehead M."/>
        </authorList>
    </citation>
    <scope>NUCLEOTIDE SEQUENCE [LARGE SCALE GENOMIC DNA]</scope>
</reference>
<dbReference type="SUPFAM" id="SSF53098">
    <property type="entry name" value="Ribonuclease H-like"/>
    <property type="match status" value="1"/>
</dbReference>
<organism evidence="6 7">
    <name type="scientific">Macrosiphum euphorbiae</name>
    <name type="common">potato aphid</name>
    <dbReference type="NCBI Taxonomy" id="13131"/>
    <lineage>
        <taxon>Eukaryota</taxon>
        <taxon>Metazoa</taxon>
        <taxon>Ecdysozoa</taxon>
        <taxon>Arthropoda</taxon>
        <taxon>Hexapoda</taxon>
        <taxon>Insecta</taxon>
        <taxon>Pterygota</taxon>
        <taxon>Neoptera</taxon>
        <taxon>Paraneoptera</taxon>
        <taxon>Hemiptera</taxon>
        <taxon>Sternorrhyncha</taxon>
        <taxon>Aphidomorpha</taxon>
        <taxon>Aphidoidea</taxon>
        <taxon>Aphididae</taxon>
        <taxon>Macrosiphini</taxon>
        <taxon>Macrosiphum</taxon>
    </lineage>
</organism>
<evidence type="ECO:0008006" key="8">
    <source>
        <dbReference type="Google" id="ProtNLM"/>
    </source>
</evidence>
<dbReference type="GO" id="GO:0005634">
    <property type="term" value="C:nucleus"/>
    <property type="evidence" value="ECO:0007669"/>
    <property type="project" value="UniProtKB-SubCell"/>
</dbReference>
<comment type="subcellular location">
    <subcellularLocation>
        <location evidence="1">Nucleus</location>
    </subcellularLocation>
</comment>
<dbReference type="EMBL" id="CARXXK010000002">
    <property type="protein sequence ID" value="CAI6355581.1"/>
    <property type="molecule type" value="Genomic_DNA"/>
</dbReference>
<dbReference type="PANTHER" id="PTHR46481:SF10">
    <property type="entry name" value="ZINC FINGER BED DOMAIN-CONTAINING PROTEIN 39"/>
    <property type="match status" value="1"/>
</dbReference>
<dbReference type="InterPro" id="IPR052035">
    <property type="entry name" value="ZnF_BED_domain_contain"/>
</dbReference>
<keyword evidence="2" id="KW-0479">Metal-binding</keyword>
<evidence type="ECO:0000256" key="4">
    <source>
        <dbReference type="ARBA" id="ARBA00022833"/>
    </source>
</evidence>
<dbReference type="PANTHER" id="PTHR46481">
    <property type="entry name" value="ZINC FINGER BED DOMAIN-CONTAINING PROTEIN 4"/>
    <property type="match status" value="1"/>
</dbReference>
<proteinExistence type="predicted"/>
<dbReference type="InterPro" id="IPR012337">
    <property type="entry name" value="RNaseH-like_sf"/>
</dbReference>
<dbReference type="Proteomes" id="UP001160148">
    <property type="component" value="Unassembled WGS sequence"/>
</dbReference>
<evidence type="ECO:0000256" key="2">
    <source>
        <dbReference type="ARBA" id="ARBA00022723"/>
    </source>
</evidence>
<keyword evidence="7" id="KW-1185">Reference proteome</keyword>
<evidence type="ECO:0000256" key="5">
    <source>
        <dbReference type="ARBA" id="ARBA00023242"/>
    </source>
</evidence>
<evidence type="ECO:0000256" key="3">
    <source>
        <dbReference type="ARBA" id="ARBA00022771"/>
    </source>
</evidence>
<accession>A0AAV0WIM6</accession>
<sequence length="182" mass="20485">MATTKSEPPIKRQKQLLLVNRFGAPSELQIKAFYEAIVRMIAEDLQPLSIVENEGLKNMVKLLDSRYKIHSRRALDRTIIPNMYTNFRNKVQTLLNDTSYIAITTDIWTSINTDSFKTMTAHFFPKGQSKLKTVVLCTKKLKHSHTGAHLAEIMTSELNSWGSLDKVVAIFTDGGSNIKSAG</sequence>
<dbReference type="GO" id="GO:0008270">
    <property type="term" value="F:zinc ion binding"/>
    <property type="evidence" value="ECO:0007669"/>
    <property type="project" value="UniProtKB-KW"/>
</dbReference>
<dbReference type="Gene3D" id="1.10.10.1070">
    <property type="entry name" value="Zinc finger, BED domain-containing"/>
    <property type="match status" value="1"/>
</dbReference>
<protein>
    <recommendedName>
        <fullName evidence="8">Transposase</fullName>
    </recommendedName>
</protein>
<keyword evidence="4" id="KW-0862">Zinc</keyword>
<evidence type="ECO:0000256" key="1">
    <source>
        <dbReference type="ARBA" id="ARBA00004123"/>
    </source>
</evidence>
<keyword evidence="5" id="KW-0539">Nucleus</keyword>
<evidence type="ECO:0000313" key="6">
    <source>
        <dbReference type="EMBL" id="CAI6355581.1"/>
    </source>
</evidence>
<dbReference type="SUPFAM" id="SSF140996">
    <property type="entry name" value="Hermes dimerisation domain"/>
    <property type="match status" value="1"/>
</dbReference>